<dbReference type="RefSeq" id="WP_005190760.1">
    <property type="nucleotide sequence ID" value="NZ_JAKZFV010000001.1"/>
</dbReference>
<proteinExistence type="predicted"/>
<keyword evidence="2" id="KW-1185">Reference proteome</keyword>
<dbReference type="Proteomes" id="UP000013261">
    <property type="component" value="Unassembled WGS sequence"/>
</dbReference>
<protein>
    <submittedName>
        <fullName evidence="1">Uncharacterized protein</fullName>
    </submittedName>
</protein>
<evidence type="ECO:0000313" key="1">
    <source>
        <dbReference type="EMBL" id="ENW93015.1"/>
    </source>
</evidence>
<dbReference type="EMBL" id="APRL01000013">
    <property type="protein sequence ID" value="ENW93015.1"/>
    <property type="molecule type" value="Genomic_DNA"/>
</dbReference>
<reference evidence="1 2" key="1">
    <citation type="submission" date="2013-02" db="EMBL/GenBank/DDBJ databases">
        <title>The Genome Sequence of Acinetobacter sp. ANC 4105.</title>
        <authorList>
            <consortium name="The Broad Institute Genome Sequencing Platform"/>
            <consortium name="The Broad Institute Genome Sequencing Center for Infectious Disease"/>
            <person name="Cerqueira G."/>
            <person name="Feldgarden M."/>
            <person name="Courvalin P."/>
            <person name="Perichon B."/>
            <person name="Grillot-Courvalin C."/>
            <person name="Clermont D."/>
            <person name="Rocha E."/>
            <person name="Yoon E.-J."/>
            <person name="Nemec A."/>
            <person name="Walker B."/>
            <person name="Young S.K."/>
            <person name="Zeng Q."/>
            <person name="Gargeya S."/>
            <person name="Fitzgerald M."/>
            <person name="Haas B."/>
            <person name="Abouelleil A."/>
            <person name="Alvarado L."/>
            <person name="Arachchi H.M."/>
            <person name="Berlin A.M."/>
            <person name="Chapman S.B."/>
            <person name="Dewar J."/>
            <person name="Goldberg J."/>
            <person name="Griggs A."/>
            <person name="Gujja S."/>
            <person name="Hansen M."/>
            <person name="Howarth C."/>
            <person name="Imamovic A."/>
            <person name="Larimer J."/>
            <person name="McCowan C."/>
            <person name="Murphy C."/>
            <person name="Neiman D."/>
            <person name="Pearson M."/>
            <person name="Priest M."/>
            <person name="Roberts A."/>
            <person name="Saif S."/>
            <person name="Shea T."/>
            <person name="Sisk P."/>
            <person name="Sykes S."/>
            <person name="Wortman J."/>
            <person name="Nusbaum C."/>
            <person name="Birren B."/>
        </authorList>
    </citation>
    <scope>NUCLEOTIDE SEQUENCE [LARGE SCALE GENOMIC DNA]</scope>
    <source>
        <strain evidence="1 2">ANC 4105</strain>
    </source>
</reference>
<accession>N9MIB8</accession>
<dbReference type="HOGENOM" id="CLU_2748553_0_0_6"/>
<organism evidence="1 2">
    <name type="scientific">Acinetobacter dispersus</name>
    <dbReference type="NCBI Taxonomy" id="70348"/>
    <lineage>
        <taxon>Bacteria</taxon>
        <taxon>Pseudomonadati</taxon>
        <taxon>Pseudomonadota</taxon>
        <taxon>Gammaproteobacteria</taxon>
        <taxon>Moraxellales</taxon>
        <taxon>Moraxellaceae</taxon>
        <taxon>Acinetobacter</taxon>
    </lineage>
</organism>
<name>N9MIB8_9GAMM</name>
<evidence type="ECO:0000313" key="2">
    <source>
        <dbReference type="Proteomes" id="UP000013261"/>
    </source>
</evidence>
<dbReference type="OrthoDB" id="6704522at2"/>
<dbReference type="AlphaFoldDB" id="N9MIB8"/>
<comment type="caution">
    <text evidence="1">The sequence shown here is derived from an EMBL/GenBank/DDBJ whole genome shotgun (WGS) entry which is preliminary data.</text>
</comment>
<gene>
    <name evidence="1" type="ORF">F904_02958</name>
</gene>
<sequence length="70" mass="8131">MFIDLKNGSCINASEVLSVTFVKQSGSYNINIKFKPHNSLKKESIEINFDEALKANEYIKKYFNIETYFD</sequence>